<dbReference type="AlphaFoldDB" id="A0A7S1WTE5"/>
<accession>A0A7S1WTE5</accession>
<keyword evidence="1" id="KW-0175">Coiled coil</keyword>
<evidence type="ECO:0000256" key="1">
    <source>
        <dbReference type="SAM" id="Coils"/>
    </source>
</evidence>
<proteinExistence type="predicted"/>
<gene>
    <name evidence="2" type="ORF">ACAT0790_LOCUS63781</name>
</gene>
<reference evidence="2" key="1">
    <citation type="submission" date="2021-01" db="EMBL/GenBank/DDBJ databases">
        <authorList>
            <person name="Corre E."/>
            <person name="Pelletier E."/>
            <person name="Niang G."/>
            <person name="Scheremetjew M."/>
            <person name="Finn R."/>
            <person name="Kale V."/>
            <person name="Holt S."/>
            <person name="Cochrane G."/>
            <person name="Meng A."/>
            <person name="Brown T."/>
            <person name="Cohen L."/>
        </authorList>
    </citation>
    <scope>NUCLEOTIDE SEQUENCE</scope>
    <source>
        <strain evidence="2">OF101</strain>
    </source>
</reference>
<name>A0A7S1WTE5_ALECA</name>
<protein>
    <submittedName>
        <fullName evidence="2">Uncharacterized protein</fullName>
    </submittedName>
</protein>
<organism evidence="2">
    <name type="scientific">Alexandrium catenella</name>
    <name type="common">Red tide dinoflagellate</name>
    <name type="synonym">Gonyaulax catenella</name>
    <dbReference type="NCBI Taxonomy" id="2925"/>
    <lineage>
        <taxon>Eukaryota</taxon>
        <taxon>Sar</taxon>
        <taxon>Alveolata</taxon>
        <taxon>Dinophyceae</taxon>
        <taxon>Gonyaulacales</taxon>
        <taxon>Pyrocystaceae</taxon>
        <taxon>Alexandrium</taxon>
    </lineage>
</organism>
<feature type="coiled-coil region" evidence="1">
    <location>
        <begin position="434"/>
        <end position="482"/>
    </location>
</feature>
<evidence type="ECO:0000313" key="2">
    <source>
        <dbReference type="EMBL" id="CAD9187007.1"/>
    </source>
</evidence>
<sequence>MAQSPVQQVIQMLTDMKAKGEKEKEVESQIFKTYESDVYLEWKRELEYQIKSEKAQIEELTATIGKHDSDVQELGGQIREIDGQVDTLETDQKAAAQMRERERSEFLEEQTSYTESLYALDRAIQMLKAQSYDREQATAFLQRTAKTLPGMRRVLAALELLEMGAHTADQQPSGAPAVAAYEFQSGSIVDMLKELRKKFKDELGELQKEEMNMAHAYSMQDLHSRNTVSSLKSQGEALTESKLRISADLASAKDELAKTKKSFADAEKLLAETTATYRTKKAIYEENQKVRAEEVQAIAKAIEIMSSPELLDSYAQHVKSLVQVPAKALQERRPATFLQVHSASGRAAERSHAAKFLRGRARELRSEVLDSLAQQMAENPFAKVIDLMKSLLARLKEEAASEADHKAFCDEELRANKLKREKTSSAASRLHAEIEEKAMAIAKMAKQIAALAQEQASLRKVMAEATSERQKEKAANQEAIEDSAAGQVALDKAIAVLQEFYSRQGGALLQVSHGRQVPKMEAYGGMLGETGGVVGMLEVIKSDFSRVEAETRAAEVQAAQEYKELASDAEAELKSKHDSEFQLGLKKDQAEFEKGQLRKDLDATQEQLEMANKYYEELKPQCVTVHVTYEERAAKRQEEVKALQEAYRILEGKSAAL</sequence>
<dbReference type="EMBL" id="HBGE01106934">
    <property type="protein sequence ID" value="CAD9187007.1"/>
    <property type="molecule type" value="Transcribed_RNA"/>
</dbReference>
<feature type="coiled-coil region" evidence="1">
    <location>
        <begin position="559"/>
        <end position="653"/>
    </location>
</feature>